<feature type="binding site" evidence="6">
    <location>
        <position position="146"/>
    </location>
    <ligand>
        <name>Mg(2+)</name>
        <dbReference type="ChEBI" id="CHEBI:18420"/>
    </ligand>
</feature>
<dbReference type="GO" id="GO:0006107">
    <property type="term" value="P:oxaloacetate metabolic process"/>
    <property type="evidence" value="ECO:0007669"/>
    <property type="project" value="TreeGrafter"/>
</dbReference>
<gene>
    <name evidence="8" type="ORF">FEZ63_20615</name>
</gene>
<keyword evidence="4 6" id="KW-0460">Magnesium</keyword>
<sequence length="273" mass="28988">MVSRNPLACIAPLFVPGDRPGRFIKAGLSGADAVLIDLEDAVPPVAKSQAREGLRALQPLAVPTFVRVNAPTTEWFGEDVEVVGFLPLAGIVVPKAESAGDLRGLRERLAPGQSIIALIETAEGLANVREIARADGALRLAFGSIDFCADLGCAHTREALLFARAEIVLASRSGNLLPPLDGVTAETKNPELVESDARHASDLGFGGKLCIHPRQIKPAFAGFAPLESQLAWAREVLAVPDLGAVALNNQMIDAPVRERARRILARERLGPRA</sequence>
<reference evidence="8 9" key="1">
    <citation type="journal article" date="2019" name="Microorganisms">
        <title>Genome Insights into the Novel Species Microvirga brassicacearum, a Rapeseed Endophyte with Biotechnological Potential.</title>
        <authorList>
            <person name="Jimenez-Gomez A."/>
            <person name="Saati-Santamaria Z."/>
            <person name="Igual J.M."/>
            <person name="Rivas R."/>
            <person name="Mateos P.F."/>
            <person name="Garcia-Fraile P."/>
        </authorList>
    </citation>
    <scope>NUCLEOTIDE SEQUENCE [LARGE SCALE GENOMIC DNA]</scope>
    <source>
        <strain evidence="8 9">CDVBN77</strain>
    </source>
</reference>
<organism evidence="8 9">
    <name type="scientific">Microvirga brassicacearum</name>
    <dbReference type="NCBI Taxonomy" id="2580413"/>
    <lineage>
        <taxon>Bacteria</taxon>
        <taxon>Pseudomonadati</taxon>
        <taxon>Pseudomonadota</taxon>
        <taxon>Alphaproteobacteria</taxon>
        <taxon>Hyphomicrobiales</taxon>
        <taxon>Methylobacteriaceae</taxon>
        <taxon>Microvirga</taxon>
    </lineage>
</organism>
<dbReference type="EMBL" id="VCMV01000050">
    <property type="protein sequence ID" value="KAB0265010.1"/>
    <property type="molecule type" value="Genomic_DNA"/>
</dbReference>
<evidence type="ECO:0000313" key="8">
    <source>
        <dbReference type="EMBL" id="KAB0265010.1"/>
    </source>
</evidence>
<keyword evidence="8" id="KW-0456">Lyase</keyword>
<dbReference type="SUPFAM" id="SSF51621">
    <property type="entry name" value="Phosphoenolpyruvate/pyruvate domain"/>
    <property type="match status" value="1"/>
</dbReference>
<evidence type="ECO:0000256" key="3">
    <source>
        <dbReference type="ARBA" id="ARBA00022723"/>
    </source>
</evidence>
<dbReference type="PIRSF" id="PIRSF015582">
    <property type="entry name" value="Cit_lyase_B"/>
    <property type="match status" value="1"/>
</dbReference>
<feature type="binding site" evidence="6">
    <location>
        <position position="120"/>
    </location>
    <ligand>
        <name>Mg(2+)</name>
        <dbReference type="ChEBI" id="CHEBI:18420"/>
    </ligand>
</feature>
<evidence type="ECO:0000256" key="2">
    <source>
        <dbReference type="ARBA" id="ARBA00005568"/>
    </source>
</evidence>
<keyword evidence="9" id="KW-1185">Reference proteome</keyword>
<evidence type="ECO:0000313" key="9">
    <source>
        <dbReference type="Proteomes" id="UP000325684"/>
    </source>
</evidence>
<evidence type="ECO:0000256" key="1">
    <source>
        <dbReference type="ARBA" id="ARBA00001946"/>
    </source>
</evidence>
<comment type="similarity">
    <text evidence="2">Belongs to the HpcH/HpaI aldolase family.</text>
</comment>
<dbReference type="InterPro" id="IPR011206">
    <property type="entry name" value="Citrate_lyase_beta/mcl1/mcl2"/>
</dbReference>
<accession>A0A5N3P5K1</accession>
<dbReference type="InterPro" id="IPR040442">
    <property type="entry name" value="Pyrv_kinase-like_dom_sf"/>
</dbReference>
<evidence type="ECO:0000259" key="7">
    <source>
        <dbReference type="Pfam" id="PF03328"/>
    </source>
</evidence>
<evidence type="ECO:0000256" key="6">
    <source>
        <dbReference type="PIRSR" id="PIRSR015582-2"/>
    </source>
</evidence>
<dbReference type="GO" id="GO:0016829">
    <property type="term" value="F:lyase activity"/>
    <property type="evidence" value="ECO:0007669"/>
    <property type="project" value="UniProtKB-KW"/>
</dbReference>
<dbReference type="OrthoDB" id="9800547at2"/>
<feature type="domain" description="HpcH/HpaI aldolase/citrate lyase" evidence="7">
    <location>
        <begin position="13"/>
        <end position="213"/>
    </location>
</feature>
<dbReference type="InterPro" id="IPR015813">
    <property type="entry name" value="Pyrv/PenolPyrv_kinase-like_dom"/>
</dbReference>
<protein>
    <submittedName>
        <fullName evidence="8">CoA ester lyase</fullName>
    </submittedName>
</protein>
<keyword evidence="3 6" id="KW-0479">Metal-binding</keyword>
<comment type="caution">
    <text evidence="8">The sequence shown here is derived from an EMBL/GenBank/DDBJ whole genome shotgun (WGS) entry which is preliminary data.</text>
</comment>
<dbReference type="Proteomes" id="UP000325684">
    <property type="component" value="Unassembled WGS sequence"/>
</dbReference>
<evidence type="ECO:0000256" key="4">
    <source>
        <dbReference type="ARBA" id="ARBA00022842"/>
    </source>
</evidence>
<feature type="binding site" evidence="5">
    <location>
        <position position="120"/>
    </location>
    <ligand>
        <name>substrate</name>
    </ligand>
</feature>
<evidence type="ECO:0000256" key="5">
    <source>
        <dbReference type="PIRSR" id="PIRSR015582-1"/>
    </source>
</evidence>
<dbReference type="GO" id="GO:0000287">
    <property type="term" value="F:magnesium ion binding"/>
    <property type="evidence" value="ECO:0007669"/>
    <property type="project" value="TreeGrafter"/>
</dbReference>
<dbReference type="AlphaFoldDB" id="A0A5N3P5K1"/>
<dbReference type="Gene3D" id="3.20.20.60">
    <property type="entry name" value="Phosphoenolpyruvate-binding domains"/>
    <property type="match status" value="1"/>
</dbReference>
<comment type="cofactor">
    <cofactor evidence="1">
        <name>Mg(2+)</name>
        <dbReference type="ChEBI" id="CHEBI:18420"/>
    </cofactor>
</comment>
<dbReference type="PANTHER" id="PTHR32308">
    <property type="entry name" value="LYASE BETA SUBUNIT, PUTATIVE (AFU_ORTHOLOGUE AFUA_4G13030)-RELATED"/>
    <property type="match status" value="1"/>
</dbReference>
<dbReference type="RefSeq" id="WP_150948021.1">
    <property type="nucleotide sequence ID" value="NZ_VCMV01000050.1"/>
</dbReference>
<name>A0A5N3P5K1_9HYPH</name>
<feature type="binding site" evidence="5">
    <location>
        <position position="67"/>
    </location>
    <ligand>
        <name>substrate</name>
    </ligand>
</feature>
<dbReference type="InterPro" id="IPR005000">
    <property type="entry name" value="Aldolase/citrate-lyase_domain"/>
</dbReference>
<dbReference type="Pfam" id="PF03328">
    <property type="entry name" value="HpcH_HpaI"/>
    <property type="match status" value="1"/>
</dbReference>
<proteinExistence type="inferred from homology"/>
<dbReference type="PANTHER" id="PTHR32308:SF10">
    <property type="entry name" value="CITRATE LYASE SUBUNIT BETA"/>
    <property type="match status" value="1"/>
</dbReference>